<accession>A0A5N5FIV9</accession>
<evidence type="ECO:0000313" key="2">
    <source>
        <dbReference type="Proteomes" id="UP000327157"/>
    </source>
</evidence>
<evidence type="ECO:0000313" key="1">
    <source>
        <dbReference type="EMBL" id="KAB2601170.1"/>
    </source>
</evidence>
<name>A0A5N5FIV9_9ROSA</name>
<dbReference type="EMBL" id="SMOL01000695">
    <property type="protein sequence ID" value="KAB2601170.1"/>
    <property type="molecule type" value="Genomic_DNA"/>
</dbReference>
<organism evidence="1 2">
    <name type="scientific">Pyrus ussuriensis x Pyrus communis</name>
    <dbReference type="NCBI Taxonomy" id="2448454"/>
    <lineage>
        <taxon>Eukaryota</taxon>
        <taxon>Viridiplantae</taxon>
        <taxon>Streptophyta</taxon>
        <taxon>Embryophyta</taxon>
        <taxon>Tracheophyta</taxon>
        <taxon>Spermatophyta</taxon>
        <taxon>Magnoliopsida</taxon>
        <taxon>eudicotyledons</taxon>
        <taxon>Gunneridae</taxon>
        <taxon>Pentapetalae</taxon>
        <taxon>rosids</taxon>
        <taxon>fabids</taxon>
        <taxon>Rosales</taxon>
        <taxon>Rosaceae</taxon>
        <taxon>Amygdaloideae</taxon>
        <taxon>Maleae</taxon>
        <taxon>Pyrus</taxon>
    </lineage>
</organism>
<proteinExistence type="predicted"/>
<reference evidence="1 2" key="1">
    <citation type="submission" date="2019-09" db="EMBL/GenBank/DDBJ databases">
        <authorList>
            <person name="Ou C."/>
        </authorList>
    </citation>
    <scope>NUCLEOTIDE SEQUENCE [LARGE SCALE GENOMIC DNA]</scope>
    <source>
        <strain evidence="1">S2</strain>
        <tissue evidence="1">Leaf</tissue>
    </source>
</reference>
<dbReference type="Proteomes" id="UP000327157">
    <property type="component" value="Chromosome 10"/>
</dbReference>
<reference evidence="1 2" key="3">
    <citation type="submission" date="2019-11" db="EMBL/GenBank/DDBJ databases">
        <title>A de novo genome assembly of a pear dwarfing rootstock.</title>
        <authorList>
            <person name="Wang F."/>
            <person name="Wang J."/>
            <person name="Li S."/>
            <person name="Zhang Y."/>
            <person name="Fang M."/>
            <person name="Ma L."/>
            <person name="Zhao Y."/>
            <person name="Jiang S."/>
        </authorList>
    </citation>
    <scope>NUCLEOTIDE SEQUENCE [LARGE SCALE GENOMIC DNA]</scope>
    <source>
        <strain evidence="1">S2</strain>
        <tissue evidence="1">Leaf</tissue>
    </source>
</reference>
<dbReference type="AlphaFoldDB" id="A0A5N5FIV9"/>
<gene>
    <name evidence="1" type="ORF">D8674_002175</name>
</gene>
<reference evidence="2" key="2">
    <citation type="submission" date="2019-10" db="EMBL/GenBank/DDBJ databases">
        <title>A de novo genome assembly of a pear dwarfing rootstock.</title>
        <authorList>
            <person name="Wang F."/>
            <person name="Wang J."/>
            <person name="Li S."/>
            <person name="Zhang Y."/>
            <person name="Fang M."/>
            <person name="Ma L."/>
            <person name="Zhao Y."/>
            <person name="Jiang S."/>
        </authorList>
    </citation>
    <scope>NUCLEOTIDE SEQUENCE [LARGE SCALE GENOMIC DNA]</scope>
</reference>
<protein>
    <submittedName>
        <fullName evidence="1">Uncharacterized protein</fullName>
    </submittedName>
</protein>
<keyword evidence="2" id="KW-1185">Reference proteome</keyword>
<sequence>MQERVTFPIPTLGTKVTTTLLSSSPRKSSNSCVIPNVSLLPANSDLSSPLGESASSFTYTSNFTLSLAGNPIPPTTNTSCCLAFSESLRLLGTGLATSTLIVESKVNGNLV</sequence>
<comment type="caution">
    <text evidence="1">The sequence shown here is derived from an EMBL/GenBank/DDBJ whole genome shotgun (WGS) entry which is preliminary data.</text>
</comment>